<dbReference type="AlphaFoldDB" id="A0A2U2BEX5"/>
<gene>
    <name evidence="6" type="ORF">DF183_17465</name>
</gene>
<evidence type="ECO:0000256" key="4">
    <source>
        <dbReference type="ARBA" id="ARBA00022741"/>
    </source>
</evidence>
<sequence>MSSSAPSHTDSEGAGLLSARGISLAYGGQTILQNLDLTVRAGEIVALLGPSGVGKSSLLRVLAGLQAPTQGEVSFLGQAVRGVHPALAMAFQEAILLPWLNVQANTGFGLGFARQPSVSAAERRQRVEQALRQVGLYENRHQRPGALSGGMAQRVAIARCLARRPQVLLMDEPFGALDEVTRRQMQELILSIRDQTGCAIVLVTHDIDEALLLADRALLLGGRPAGLQREWSCPAHPRSHLDNWLQAIRLEIVASLEQSLSQAVHASVL</sequence>
<dbReference type="InterPro" id="IPR003439">
    <property type="entry name" value="ABC_transporter-like_ATP-bd"/>
</dbReference>
<dbReference type="Gene3D" id="3.40.50.300">
    <property type="entry name" value="P-loop containing nucleotide triphosphate hydrolases"/>
    <property type="match status" value="1"/>
</dbReference>
<dbReference type="PROSITE" id="PS50893">
    <property type="entry name" value="ABC_TRANSPORTER_2"/>
    <property type="match status" value="1"/>
</dbReference>
<keyword evidence="3" id="KW-0472">Membrane</keyword>
<dbReference type="Pfam" id="PF00005">
    <property type="entry name" value="ABC_tran"/>
    <property type="match status" value="1"/>
</dbReference>
<evidence type="ECO:0000313" key="6">
    <source>
        <dbReference type="EMBL" id="PWE12568.1"/>
    </source>
</evidence>
<comment type="caution">
    <text evidence="6">The sequence shown here is derived from an EMBL/GenBank/DDBJ whole genome shotgun (WGS) entry which is preliminary data.</text>
</comment>
<dbReference type="EMBL" id="QEXO01000005">
    <property type="protein sequence ID" value="PWE12568.1"/>
    <property type="molecule type" value="Genomic_DNA"/>
</dbReference>
<dbReference type="PROSITE" id="PS00211">
    <property type="entry name" value="ABC_TRANSPORTER_1"/>
    <property type="match status" value="1"/>
</dbReference>
<dbReference type="PANTHER" id="PTHR42788:SF19">
    <property type="entry name" value="ALIPHATIC SULFONATES IMPORT ATP-BINDING PROTEIN SSUB 2"/>
    <property type="match status" value="1"/>
</dbReference>
<evidence type="ECO:0000256" key="2">
    <source>
        <dbReference type="ARBA" id="ARBA00022448"/>
    </source>
</evidence>
<dbReference type="PANTHER" id="PTHR42788">
    <property type="entry name" value="TAURINE IMPORT ATP-BINDING PROTEIN-RELATED"/>
    <property type="match status" value="1"/>
</dbReference>
<keyword evidence="2" id="KW-0813">Transport</keyword>
<proteinExistence type="inferred from homology"/>
<keyword evidence="4" id="KW-0547">Nucleotide-binding</keyword>
<dbReference type="GO" id="GO:0005524">
    <property type="term" value="F:ATP binding"/>
    <property type="evidence" value="ECO:0007669"/>
    <property type="project" value="UniProtKB-KW"/>
</dbReference>
<evidence type="ECO:0000256" key="5">
    <source>
        <dbReference type="ARBA" id="ARBA00022840"/>
    </source>
</evidence>
<reference evidence="6 7" key="2">
    <citation type="submission" date="2018-05" db="EMBL/GenBank/DDBJ databases">
        <authorList>
            <person name="Lanie J.A."/>
            <person name="Ng W.-L."/>
            <person name="Kazmierczak K.M."/>
            <person name="Andrzejewski T.M."/>
            <person name="Davidsen T.M."/>
            <person name="Wayne K.J."/>
            <person name="Tettelin H."/>
            <person name="Glass J.I."/>
            <person name="Rusch D."/>
            <person name="Podicherti R."/>
            <person name="Tsui H.-C.T."/>
            <person name="Winkler M.E."/>
        </authorList>
    </citation>
    <scope>NUCLEOTIDE SEQUENCE [LARGE SCALE GENOMIC DNA]</scope>
    <source>
        <strain evidence="6 7">YBY</strain>
    </source>
</reference>
<protein>
    <submittedName>
        <fullName evidence="6">ABC transporter ATP-binding protein</fullName>
    </submittedName>
</protein>
<dbReference type="SUPFAM" id="SSF52540">
    <property type="entry name" value="P-loop containing nucleoside triphosphate hydrolases"/>
    <property type="match status" value="1"/>
</dbReference>
<dbReference type="OrthoDB" id="9783039at2"/>
<accession>A0A2U2BEX5</accession>
<name>A0A2U2BEX5_ALCFA</name>
<dbReference type="STRING" id="511.UZ73_11055"/>
<dbReference type="GO" id="GO:0016887">
    <property type="term" value="F:ATP hydrolysis activity"/>
    <property type="evidence" value="ECO:0007669"/>
    <property type="project" value="InterPro"/>
</dbReference>
<dbReference type="SMART" id="SM00382">
    <property type="entry name" value="AAA"/>
    <property type="match status" value="1"/>
</dbReference>
<dbReference type="InterPro" id="IPR003593">
    <property type="entry name" value="AAA+_ATPase"/>
</dbReference>
<dbReference type="InterPro" id="IPR050166">
    <property type="entry name" value="ABC_transporter_ATP-bind"/>
</dbReference>
<dbReference type="Proteomes" id="UP000245216">
    <property type="component" value="Unassembled WGS sequence"/>
</dbReference>
<evidence type="ECO:0000313" key="7">
    <source>
        <dbReference type="Proteomes" id="UP000245216"/>
    </source>
</evidence>
<dbReference type="RefSeq" id="WP_042489234.1">
    <property type="nucleotide sequence ID" value="NZ_CAXOJJ010000039.1"/>
</dbReference>
<evidence type="ECO:0000256" key="1">
    <source>
        <dbReference type="ARBA" id="ARBA00005417"/>
    </source>
</evidence>
<reference evidence="6 7" key="1">
    <citation type="submission" date="2018-05" db="EMBL/GenBank/DDBJ databases">
        <title>Genome Sequence of an Efficient Indole-Degrading Bacterium, Alcaligenes sp.YBY.</title>
        <authorList>
            <person name="Yang B."/>
        </authorList>
    </citation>
    <scope>NUCLEOTIDE SEQUENCE [LARGE SCALE GENOMIC DNA]</scope>
    <source>
        <strain evidence="6 7">YBY</strain>
    </source>
</reference>
<keyword evidence="3" id="KW-1003">Cell membrane</keyword>
<keyword evidence="5 6" id="KW-0067">ATP-binding</keyword>
<dbReference type="InterPro" id="IPR027417">
    <property type="entry name" value="P-loop_NTPase"/>
</dbReference>
<dbReference type="InterPro" id="IPR017871">
    <property type="entry name" value="ABC_transporter-like_CS"/>
</dbReference>
<evidence type="ECO:0000256" key="3">
    <source>
        <dbReference type="ARBA" id="ARBA00022475"/>
    </source>
</evidence>
<comment type="similarity">
    <text evidence="1">Belongs to the ABC transporter superfamily.</text>
</comment>
<organism evidence="6 7">
    <name type="scientific">Alcaligenes faecalis</name>
    <dbReference type="NCBI Taxonomy" id="511"/>
    <lineage>
        <taxon>Bacteria</taxon>
        <taxon>Pseudomonadati</taxon>
        <taxon>Pseudomonadota</taxon>
        <taxon>Betaproteobacteria</taxon>
        <taxon>Burkholderiales</taxon>
        <taxon>Alcaligenaceae</taxon>
        <taxon>Alcaligenes</taxon>
    </lineage>
</organism>